<dbReference type="NCBIfam" id="TIGR00229">
    <property type="entry name" value="sensory_box"/>
    <property type="match status" value="1"/>
</dbReference>
<evidence type="ECO:0000256" key="10">
    <source>
        <dbReference type="ARBA" id="ARBA00023136"/>
    </source>
</evidence>
<evidence type="ECO:0000259" key="12">
    <source>
        <dbReference type="PROSITE" id="PS50109"/>
    </source>
</evidence>
<dbReference type="InterPro" id="IPR005467">
    <property type="entry name" value="His_kinase_dom"/>
</dbReference>
<evidence type="ECO:0000256" key="4">
    <source>
        <dbReference type="ARBA" id="ARBA00022553"/>
    </source>
</evidence>
<dbReference type="PANTHER" id="PTHR43711">
    <property type="entry name" value="TWO-COMPONENT HISTIDINE KINASE"/>
    <property type="match status" value="1"/>
</dbReference>
<dbReference type="RefSeq" id="WP_209979173.1">
    <property type="nucleotide sequence ID" value="NZ_JAGINO010000002.1"/>
</dbReference>
<protein>
    <recommendedName>
        <fullName evidence="3">histidine kinase</fullName>
        <ecNumber evidence="3">2.7.13.3</ecNumber>
    </recommendedName>
</protein>
<evidence type="ECO:0000313" key="16">
    <source>
        <dbReference type="Proteomes" id="UP001244552"/>
    </source>
</evidence>
<dbReference type="SUPFAM" id="SSF47384">
    <property type="entry name" value="Homodimeric domain of signal transducing histidine kinase"/>
    <property type="match status" value="1"/>
</dbReference>
<keyword evidence="4" id="KW-0597">Phosphoprotein</keyword>
<dbReference type="InterPro" id="IPR042240">
    <property type="entry name" value="CHASE_sf"/>
</dbReference>
<evidence type="ECO:0000256" key="5">
    <source>
        <dbReference type="ARBA" id="ARBA00022679"/>
    </source>
</evidence>
<reference evidence="15 16" key="1">
    <citation type="submission" date="2023-07" db="EMBL/GenBank/DDBJ databases">
        <title>Genomic Encyclopedia of Type Strains, Phase IV (KMG-IV): sequencing the most valuable type-strain genomes for metagenomic binning, comparative biology and taxonomic classification.</title>
        <authorList>
            <person name="Goeker M."/>
        </authorList>
    </citation>
    <scope>NUCLEOTIDE SEQUENCE [LARGE SCALE GENOMIC DNA]</scope>
    <source>
        <strain evidence="15 16">DSM 19922</strain>
    </source>
</reference>
<feature type="transmembrane region" description="Helical" evidence="11">
    <location>
        <begin position="12"/>
        <end position="32"/>
    </location>
</feature>
<evidence type="ECO:0000256" key="7">
    <source>
        <dbReference type="ARBA" id="ARBA00022777"/>
    </source>
</evidence>
<evidence type="ECO:0000259" key="13">
    <source>
        <dbReference type="PROSITE" id="PS50113"/>
    </source>
</evidence>
<dbReference type="Gene3D" id="3.30.450.20">
    <property type="entry name" value="PAS domain"/>
    <property type="match status" value="1"/>
</dbReference>
<evidence type="ECO:0000256" key="3">
    <source>
        <dbReference type="ARBA" id="ARBA00012438"/>
    </source>
</evidence>
<sequence length="742" mass="80756">MIWGHRRVGGTPALPVIVIVGLMLSLSAFLLVRKATLDAEQRLADRQAIQLHDEVKMHFDRQGVLLRALSGPFAGPAPVTEASFALAVEPLLPIYPNLNAVAWARRISARNVPLLEEAVRASGNASFTVRGMAGQAEDAFADRFVNVLVEPRAARGLIGLDMASLPGQRALFARSCAANRLAASQDEAMRTEIGRESVLLYLPVYTRDIDAGEGRDGARIICDALSGFLWTSFDIGQLLREAVDRVGLTMGDAYLVDPGPEAPRILAAEQGRQHPESGDGPPALARAVGQLTAGGGGAAIVRDIAFAGRVWRLYVLPVRSPLLDTADRLAWAMLFGGLLLTGGFVAYVRREARTKRLLRTEARARAAMARALRESEERFRLALRHSNVTLFSQDRDLRHLWVYCPRLDLRPERMIGRTDAELFPAADAERLGAVKRAVIAGGIGARCEVDMVYGGYRRVMDLSVEPMRDETGAVSGVICAAIDMTESVEIREALAHAHSEAERANKAKSRFLAAASHDLRQPFQAMSLFHHILLTKLDDPRQVEVANKLGEALSAGNALLSTLLDTSALEVGNVKPRVVDFDIQDLVARLTVEIGDQAADRGLELRTVPCSARVRSDPILLERMVRNLLVNALRYTGEGRILLGCRRHCRSEGGGRLSVEVWDTGPGIPQAEMAAIFDDFYRCDADQRDNTGGLGLGLSIVRRMAQMLDHPVTVKSRVGYGTVFAISVPLVEETCRCAAAAD</sequence>
<dbReference type="SUPFAM" id="SSF55785">
    <property type="entry name" value="PYP-like sensor domain (PAS domain)"/>
    <property type="match status" value="1"/>
</dbReference>
<dbReference type="PROSITE" id="PS50109">
    <property type="entry name" value="HIS_KIN"/>
    <property type="match status" value="1"/>
</dbReference>
<dbReference type="CDD" id="cd00075">
    <property type="entry name" value="HATPase"/>
    <property type="match status" value="1"/>
</dbReference>
<dbReference type="InterPro" id="IPR000700">
    <property type="entry name" value="PAS-assoc_C"/>
</dbReference>
<dbReference type="InterPro" id="IPR003661">
    <property type="entry name" value="HisK_dim/P_dom"/>
</dbReference>
<keyword evidence="16" id="KW-1185">Reference proteome</keyword>
<feature type="domain" description="CHASE" evidence="14">
    <location>
        <begin position="75"/>
        <end position="246"/>
    </location>
</feature>
<evidence type="ECO:0000256" key="9">
    <source>
        <dbReference type="ARBA" id="ARBA00023012"/>
    </source>
</evidence>
<dbReference type="PROSITE" id="PS50113">
    <property type="entry name" value="PAC"/>
    <property type="match status" value="1"/>
</dbReference>
<dbReference type="InterPro" id="IPR013656">
    <property type="entry name" value="PAS_4"/>
</dbReference>
<dbReference type="PROSITE" id="PS50839">
    <property type="entry name" value="CHASE"/>
    <property type="match status" value="1"/>
</dbReference>
<dbReference type="Gene3D" id="1.10.287.130">
    <property type="match status" value="1"/>
</dbReference>
<dbReference type="SMART" id="SM00388">
    <property type="entry name" value="HisKA"/>
    <property type="match status" value="1"/>
</dbReference>
<dbReference type="InterPro" id="IPR050736">
    <property type="entry name" value="Sensor_HK_Regulatory"/>
</dbReference>
<dbReference type="Pfam" id="PF00512">
    <property type="entry name" value="HisKA"/>
    <property type="match status" value="1"/>
</dbReference>
<dbReference type="Gene3D" id="3.30.565.10">
    <property type="entry name" value="Histidine kinase-like ATPase, C-terminal domain"/>
    <property type="match status" value="1"/>
</dbReference>
<keyword evidence="10 11" id="KW-0472">Membrane</keyword>
<evidence type="ECO:0000256" key="11">
    <source>
        <dbReference type="SAM" id="Phobius"/>
    </source>
</evidence>
<dbReference type="Pfam" id="PF02518">
    <property type="entry name" value="HATPase_c"/>
    <property type="match status" value="1"/>
</dbReference>
<evidence type="ECO:0000256" key="1">
    <source>
        <dbReference type="ARBA" id="ARBA00000085"/>
    </source>
</evidence>
<name>A0ABU0MF57_9PROT</name>
<evidence type="ECO:0000256" key="6">
    <source>
        <dbReference type="ARBA" id="ARBA00022692"/>
    </source>
</evidence>
<dbReference type="CDD" id="cd00082">
    <property type="entry name" value="HisKA"/>
    <property type="match status" value="1"/>
</dbReference>
<dbReference type="Gene3D" id="3.30.450.350">
    <property type="entry name" value="CHASE domain"/>
    <property type="match status" value="1"/>
</dbReference>
<dbReference type="InterPro" id="IPR003594">
    <property type="entry name" value="HATPase_dom"/>
</dbReference>
<dbReference type="InterPro" id="IPR000014">
    <property type="entry name" value="PAS"/>
</dbReference>
<organism evidence="15 16">
    <name type="scientific">Azospirillum picis</name>
    <dbReference type="NCBI Taxonomy" id="488438"/>
    <lineage>
        <taxon>Bacteria</taxon>
        <taxon>Pseudomonadati</taxon>
        <taxon>Pseudomonadota</taxon>
        <taxon>Alphaproteobacteria</taxon>
        <taxon>Rhodospirillales</taxon>
        <taxon>Azospirillaceae</taxon>
        <taxon>Azospirillum</taxon>
    </lineage>
</organism>
<comment type="subcellular location">
    <subcellularLocation>
        <location evidence="2">Membrane</location>
    </subcellularLocation>
</comment>
<dbReference type="InterPro" id="IPR006189">
    <property type="entry name" value="CHASE_dom"/>
</dbReference>
<dbReference type="Pfam" id="PF08448">
    <property type="entry name" value="PAS_4"/>
    <property type="match status" value="1"/>
</dbReference>
<dbReference type="PRINTS" id="PR00344">
    <property type="entry name" value="BCTRLSENSOR"/>
</dbReference>
<gene>
    <name evidence="15" type="ORF">QO018_000906</name>
</gene>
<evidence type="ECO:0000256" key="8">
    <source>
        <dbReference type="ARBA" id="ARBA00022989"/>
    </source>
</evidence>
<dbReference type="InterPro" id="IPR036890">
    <property type="entry name" value="HATPase_C_sf"/>
</dbReference>
<comment type="caution">
    <text evidence="15">The sequence shown here is derived from an EMBL/GenBank/DDBJ whole genome shotgun (WGS) entry which is preliminary data.</text>
</comment>
<feature type="transmembrane region" description="Helical" evidence="11">
    <location>
        <begin position="329"/>
        <end position="348"/>
    </location>
</feature>
<keyword evidence="5" id="KW-0808">Transferase</keyword>
<keyword evidence="8 11" id="KW-1133">Transmembrane helix</keyword>
<keyword evidence="9" id="KW-0902">Two-component regulatory system</keyword>
<dbReference type="EMBL" id="JAUSVU010000002">
    <property type="protein sequence ID" value="MDQ0532070.1"/>
    <property type="molecule type" value="Genomic_DNA"/>
</dbReference>
<evidence type="ECO:0000259" key="14">
    <source>
        <dbReference type="PROSITE" id="PS50839"/>
    </source>
</evidence>
<accession>A0ABU0MF57</accession>
<keyword evidence="7" id="KW-0418">Kinase</keyword>
<dbReference type="PANTHER" id="PTHR43711:SF1">
    <property type="entry name" value="HISTIDINE KINASE 1"/>
    <property type="match status" value="1"/>
</dbReference>
<dbReference type="Pfam" id="PF03924">
    <property type="entry name" value="CHASE"/>
    <property type="match status" value="1"/>
</dbReference>
<dbReference type="EC" id="2.7.13.3" evidence="3"/>
<dbReference type="Proteomes" id="UP001244552">
    <property type="component" value="Unassembled WGS sequence"/>
</dbReference>
<dbReference type="SUPFAM" id="SSF55874">
    <property type="entry name" value="ATPase domain of HSP90 chaperone/DNA topoisomerase II/histidine kinase"/>
    <property type="match status" value="1"/>
</dbReference>
<evidence type="ECO:0000256" key="2">
    <source>
        <dbReference type="ARBA" id="ARBA00004370"/>
    </source>
</evidence>
<evidence type="ECO:0000313" key="15">
    <source>
        <dbReference type="EMBL" id="MDQ0532070.1"/>
    </source>
</evidence>
<feature type="domain" description="PAC" evidence="13">
    <location>
        <begin position="443"/>
        <end position="496"/>
    </location>
</feature>
<dbReference type="CDD" id="cd00130">
    <property type="entry name" value="PAS"/>
    <property type="match status" value="1"/>
</dbReference>
<keyword evidence="6 11" id="KW-0812">Transmembrane</keyword>
<feature type="domain" description="Histidine kinase" evidence="12">
    <location>
        <begin position="514"/>
        <end position="732"/>
    </location>
</feature>
<dbReference type="InterPro" id="IPR035965">
    <property type="entry name" value="PAS-like_dom_sf"/>
</dbReference>
<dbReference type="InterPro" id="IPR004358">
    <property type="entry name" value="Sig_transdc_His_kin-like_C"/>
</dbReference>
<dbReference type="SMART" id="SM01079">
    <property type="entry name" value="CHASE"/>
    <property type="match status" value="1"/>
</dbReference>
<comment type="catalytic activity">
    <reaction evidence="1">
        <text>ATP + protein L-histidine = ADP + protein N-phospho-L-histidine.</text>
        <dbReference type="EC" id="2.7.13.3"/>
    </reaction>
</comment>
<dbReference type="InterPro" id="IPR036097">
    <property type="entry name" value="HisK_dim/P_sf"/>
</dbReference>
<dbReference type="SMART" id="SM00387">
    <property type="entry name" value="HATPase_c"/>
    <property type="match status" value="1"/>
</dbReference>
<proteinExistence type="predicted"/>